<reference evidence="2 3" key="1">
    <citation type="submission" date="2018-07" db="EMBL/GenBank/DDBJ databases">
        <title>Genomic Encyclopedia of Archaeal and Bacterial Type Strains, Phase II (KMG-II): from individual species to whole genera.</title>
        <authorList>
            <person name="Goeker M."/>
        </authorList>
    </citation>
    <scope>NUCLEOTIDE SEQUENCE [LARGE SCALE GENOMIC DNA]</scope>
    <source>
        <strain evidence="2 3">DSM 25795</strain>
    </source>
</reference>
<keyword evidence="1" id="KW-0812">Transmembrane</keyword>
<feature type="transmembrane region" description="Helical" evidence="1">
    <location>
        <begin position="169"/>
        <end position="186"/>
    </location>
</feature>
<feature type="transmembrane region" description="Helical" evidence="1">
    <location>
        <begin position="18"/>
        <end position="36"/>
    </location>
</feature>
<organism evidence="2 3">
    <name type="scientific">Flavobacterium cutihirudinis</name>
    <dbReference type="NCBI Taxonomy" id="1265740"/>
    <lineage>
        <taxon>Bacteria</taxon>
        <taxon>Pseudomonadati</taxon>
        <taxon>Bacteroidota</taxon>
        <taxon>Flavobacteriia</taxon>
        <taxon>Flavobacteriales</taxon>
        <taxon>Flavobacteriaceae</taxon>
        <taxon>Flavobacterium</taxon>
    </lineage>
</organism>
<feature type="transmembrane region" description="Helical" evidence="1">
    <location>
        <begin position="146"/>
        <end position="163"/>
    </location>
</feature>
<keyword evidence="1" id="KW-0472">Membrane</keyword>
<dbReference type="OrthoDB" id="7172951at2"/>
<sequence>MTKTVTVEQALNKGRLRLVFLPLLIILGFIGIGLLFTDNQFIGQWIIPLSLILGFVFGWLAWSYFVNRWKIWAFENVQNVHELKRKAIEEKLIWESGSWFEKTEFKSQEQKLKLKSLEKKFLQNDTYIDDNSVPIETKIFYSKSTSIVNMLIYIFSFLFIAYYFFENNWIKIIVVAFGLFLTYDHLKKIIDRKPQLIINSSGIQAKNQKIIPWNKIRNDKVLKNYLSFNNTEIEIEYFNIKPSELENLLHVYRVRFENNNSKSQ</sequence>
<proteinExistence type="predicted"/>
<name>A0A3D9FLB6_9FLAO</name>
<evidence type="ECO:0000313" key="2">
    <source>
        <dbReference type="EMBL" id="RED18936.1"/>
    </source>
</evidence>
<keyword evidence="1" id="KW-1133">Transmembrane helix</keyword>
<dbReference type="Proteomes" id="UP000257004">
    <property type="component" value="Unassembled WGS sequence"/>
</dbReference>
<dbReference type="EMBL" id="QRDQ01000014">
    <property type="protein sequence ID" value="RED18936.1"/>
    <property type="molecule type" value="Genomic_DNA"/>
</dbReference>
<evidence type="ECO:0000256" key="1">
    <source>
        <dbReference type="SAM" id="Phobius"/>
    </source>
</evidence>
<dbReference type="RefSeq" id="WP_115890088.1">
    <property type="nucleotide sequence ID" value="NZ_QRDQ01000014.1"/>
</dbReference>
<comment type="caution">
    <text evidence="2">The sequence shown here is derived from an EMBL/GenBank/DDBJ whole genome shotgun (WGS) entry which is preliminary data.</text>
</comment>
<feature type="transmembrane region" description="Helical" evidence="1">
    <location>
        <begin position="42"/>
        <end position="62"/>
    </location>
</feature>
<evidence type="ECO:0000313" key="3">
    <source>
        <dbReference type="Proteomes" id="UP000257004"/>
    </source>
</evidence>
<accession>A0A3D9FLB6</accession>
<protein>
    <submittedName>
        <fullName evidence="2">Uncharacterized protein</fullName>
    </submittedName>
</protein>
<gene>
    <name evidence="2" type="ORF">BD847_4187</name>
</gene>
<dbReference type="AlphaFoldDB" id="A0A3D9FLB6"/>
<keyword evidence="3" id="KW-1185">Reference proteome</keyword>